<protein>
    <submittedName>
        <fullName evidence="1">Uncharacterized protein</fullName>
    </submittedName>
</protein>
<accession>A0ACD4D6W8</accession>
<keyword evidence="2" id="KW-1185">Reference proteome</keyword>
<evidence type="ECO:0000313" key="1">
    <source>
        <dbReference type="EMBL" id="UXN61565.1"/>
    </source>
</evidence>
<name>A0ACD4D6W8_9HYPH</name>
<evidence type="ECO:0000313" key="2">
    <source>
        <dbReference type="Proteomes" id="UP001061991"/>
    </source>
</evidence>
<proteinExistence type="predicted"/>
<gene>
    <name evidence="1" type="ORF">N8E88_16020</name>
</gene>
<dbReference type="EMBL" id="CP104973">
    <property type="protein sequence ID" value="UXN61565.1"/>
    <property type="molecule type" value="Genomic_DNA"/>
</dbReference>
<sequence length="64" mass="6889">MTQFETATRGAHRLIDRLVAGDIEPTTVADAFITQALALWGADTGRKADATCFLLAWAAPRGEQ</sequence>
<organism evidence="1 2">
    <name type="scientific">Phyllobacterium zundukense</name>
    <dbReference type="NCBI Taxonomy" id="1867719"/>
    <lineage>
        <taxon>Bacteria</taxon>
        <taxon>Pseudomonadati</taxon>
        <taxon>Pseudomonadota</taxon>
        <taxon>Alphaproteobacteria</taxon>
        <taxon>Hyphomicrobiales</taxon>
        <taxon>Phyllobacteriaceae</taxon>
        <taxon>Phyllobacterium</taxon>
    </lineage>
</organism>
<dbReference type="Proteomes" id="UP001061991">
    <property type="component" value="Chromosome"/>
</dbReference>
<reference evidence="1" key="1">
    <citation type="submission" date="2022-09" db="EMBL/GenBank/DDBJ databases">
        <title>Interaction between co-microsymbionts with complementary sets of symbiotic genes in legume-rhizobium systems.</title>
        <authorList>
            <person name="Safronova V."/>
            <person name="Sazanova A."/>
            <person name="Afonin A."/>
            <person name="Chirak E."/>
        </authorList>
    </citation>
    <scope>NUCLEOTIDE SEQUENCE</scope>
    <source>
        <strain evidence="1">A18/3m</strain>
    </source>
</reference>